<dbReference type="SUPFAM" id="SSF55031">
    <property type="entry name" value="Bacterial exopeptidase dimerisation domain"/>
    <property type="match status" value="1"/>
</dbReference>
<evidence type="ECO:0000256" key="1">
    <source>
        <dbReference type="ARBA" id="ARBA00001947"/>
    </source>
</evidence>
<comment type="cofactor">
    <cofactor evidence="1">
        <name>Zn(2+)</name>
        <dbReference type="ChEBI" id="CHEBI:29105"/>
    </cofactor>
</comment>
<dbReference type="SUPFAM" id="SSF53187">
    <property type="entry name" value="Zn-dependent exopeptidases"/>
    <property type="match status" value="1"/>
</dbReference>
<name>A0AAI9K1V2_9FIRM</name>
<evidence type="ECO:0000256" key="3">
    <source>
        <dbReference type="ARBA" id="ARBA00022801"/>
    </source>
</evidence>
<protein>
    <submittedName>
        <fullName evidence="6">Peptidase</fullName>
    </submittedName>
</protein>
<dbReference type="Proteomes" id="UP000660047">
    <property type="component" value="Unassembled WGS sequence"/>
</dbReference>
<dbReference type="GO" id="GO:0016787">
    <property type="term" value="F:hydrolase activity"/>
    <property type="evidence" value="ECO:0007669"/>
    <property type="project" value="UniProtKB-KW"/>
</dbReference>
<evidence type="ECO:0000313" key="6">
    <source>
        <dbReference type="EMBL" id="GFO93592.1"/>
    </source>
</evidence>
<dbReference type="Gene3D" id="3.40.630.10">
    <property type="entry name" value="Zn peptidases"/>
    <property type="match status" value="2"/>
</dbReference>
<evidence type="ECO:0000259" key="5">
    <source>
        <dbReference type="Pfam" id="PF07687"/>
    </source>
</evidence>
<evidence type="ECO:0000313" key="7">
    <source>
        <dbReference type="Proteomes" id="UP000660047"/>
    </source>
</evidence>
<sequence>MKDYYKNMEDSWVEFVSKNIRAQAYSGEEKATSEVFMQAMEELGIEHFRDECGNVVGVIRGEGDGPNVLLTGHMDVVPEGSIDAWSPYSPFEPKVEDGKLYGRGISDMLAGLTSEFFAFMEIKKLVDAGAKISGDLIFAAVVYEEPAESIGTIYLMEHTLPEHGLDVDLCYLGEPSDGNLAIGQRGKIELVIEVYGKVAHSSAPQEGINAVEKALPIMDAIMHNFGSEPLVHEMGKTSMVITDVVVTPGQKYSCVPDYCEITVDQRYVPPMTIEDTVSRVQKFLDEQKKKDPELRAVVHPRMNKRTCYTGYEAEAAKQHPAWVTGKDNEYVELTYRTLKELGQDVEKIYWQFGTDGSVICGKYNIPTIGYSGAMMSQAHQAQEHVEIDRILDCIEGYTAVLCRLYGLDMSE</sequence>
<gene>
    <name evidence="6" type="ORF">COEU31_06380</name>
</gene>
<keyword evidence="2" id="KW-0479">Metal-binding</keyword>
<keyword evidence="3" id="KW-0378">Hydrolase</keyword>
<accession>A0AAI9K1V2</accession>
<dbReference type="InterPro" id="IPR001261">
    <property type="entry name" value="ArgE/DapE_CS"/>
</dbReference>
<dbReference type="RefSeq" id="WP_172678743.1">
    <property type="nucleotide sequence ID" value="NZ_CYYJ01000008.1"/>
</dbReference>
<keyword evidence="4" id="KW-0862">Zinc</keyword>
<dbReference type="InterPro" id="IPR011650">
    <property type="entry name" value="Peptidase_M20_dimer"/>
</dbReference>
<dbReference type="GO" id="GO:0046872">
    <property type="term" value="F:metal ion binding"/>
    <property type="evidence" value="ECO:0007669"/>
    <property type="project" value="UniProtKB-KW"/>
</dbReference>
<dbReference type="AlphaFoldDB" id="A0AAI9K1V2"/>
<dbReference type="Gene3D" id="3.30.70.360">
    <property type="match status" value="1"/>
</dbReference>
<dbReference type="InterPro" id="IPR036264">
    <property type="entry name" value="Bact_exopeptidase_dim_dom"/>
</dbReference>
<dbReference type="Pfam" id="PF01546">
    <property type="entry name" value="Peptidase_M20"/>
    <property type="match status" value="1"/>
</dbReference>
<feature type="domain" description="Peptidase M20 dimerisation" evidence="5">
    <location>
        <begin position="182"/>
        <end position="291"/>
    </location>
</feature>
<dbReference type="PROSITE" id="PS00758">
    <property type="entry name" value="ARGE_DAPE_CPG2_1"/>
    <property type="match status" value="1"/>
</dbReference>
<proteinExistence type="predicted"/>
<reference evidence="6" key="1">
    <citation type="submission" date="2020-06" db="EMBL/GenBank/DDBJ databases">
        <title>Characterization of fructooligosaccharide metabolism and fructooligosaccharide-degrading enzymes in human commensal butyrate producers.</title>
        <authorList>
            <person name="Tanno H."/>
            <person name="Fujii T."/>
            <person name="Hirano K."/>
            <person name="Maeno S."/>
            <person name="Tonozuka T."/>
            <person name="Sakamoto M."/>
            <person name="Ohkuma M."/>
            <person name="Tochio T."/>
            <person name="Endo A."/>
        </authorList>
    </citation>
    <scope>NUCLEOTIDE SEQUENCE</scope>
    <source>
        <strain evidence="6">JCM 31265</strain>
    </source>
</reference>
<dbReference type="Pfam" id="PF07687">
    <property type="entry name" value="M20_dimer"/>
    <property type="match status" value="1"/>
</dbReference>
<organism evidence="6 7">
    <name type="scientific">Coprococcus eutactus</name>
    <dbReference type="NCBI Taxonomy" id="33043"/>
    <lineage>
        <taxon>Bacteria</taxon>
        <taxon>Bacillati</taxon>
        <taxon>Bacillota</taxon>
        <taxon>Clostridia</taxon>
        <taxon>Lachnospirales</taxon>
        <taxon>Lachnospiraceae</taxon>
        <taxon>Coprococcus</taxon>
    </lineage>
</organism>
<evidence type="ECO:0000256" key="2">
    <source>
        <dbReference type="ARBA" id="ARBA00022723"/>
    </source>
</evidence>
<comment type="caution">
    <text evidence="6">The sequence shown here is derived from an EMBL/GenBank/DDBJ whole genome shotgun (WGS) entry which is preliminary data.</text>
</comment>
<dbReference type="EMBL" id="BLYL01000002">
    <property type="protein sequence ID" value="GFO93592.1"/>
    <property type="molecule type" value="Genomic_DNA"/>
</dbReference>
<dbReference type="InterPro" id="IPR050072">
    <property type="entry name" value="Peptidase_M20A"/>
</dbReference>
<dbReference type="InterPro" id="IPR002933">
    <property type="entry name" value="Peptidase_M20"/>
</dbReference>
<evidence type="ECO:0000256" key="4">
    <source>
        <dbReference type="ARBA" id="ARBA00022833"/>
    </source>
</evidence>
<dbReference type="PANTHER" id="PTHR43808">
    <property type="entry name" value="ACETYLORNITHINE DEACETYLASE"/>
    <property type="match status" value="1"/>
</dbReference>